<gene>
    <name evidence="1" type="ORF">DFJ43DRAFT_1130775</name>
</gene>
<name>A0AA38JFR4_9AGAR</name>
<accession>A0AA38JFR4</accession>
<sequence length="452" mass="51648">MDIHVLCVPENPFGKHTKSHLQLDPEFAQDILTHLLSCGKYVTSQDIVDYLARPNVQQKYNLKHTVSSATAKCWMHKLGYQFVKNHVGQYVNGHECDNVDEYCQLDQMHSWSHNDLMEYGQCSGCQVITWFHNESIFYAHDHEKSMWLQHDQSATPYAKGEGISPMVADLNCDGYIDNDNILGQAEEAIDILLSDYPDEDHVLIFDNATTHLKHAPDAPSASKMTKSPSHFGIEVPAKGLDGKTLYDPSGKPQKKEICMSNGQLPNGTPHSFYFPPRHAQEGMFKGMVTILAEHGYGDWSKVRFECKKFKCNPAQEGNCCCRWKLYNELDFVNGKSLLERACKACGFQCLFLLKFHCEPNPIKQCWGHAKYYYRLTPASKKEEDLLHNMLDSLDWITIQEIWCFACQAHCFIDGYKKGLDGKMAAWATRKYQGHWILQEGIMKEFLDQVAPV</sequence>
<dbReference type="AlphaFoldDB" id="A0AA38JFR4"/>
<organism evidence="1 2">
    <name type="scientific">Lentinula guzmanii</name>
    <dbReference type="NCBI Taxonomy" id="2804957"/>
    <lineage>
        <taxon>Eukaryota</taxon>
        <taxon>Fungi</taxon>
        <taxon>Dikarya</taxon>
        <taxon>Basidiomycota</taxon>
        <taxon>Agaricomycotina</taxon>
        <taxon>Agaricomycetes</taxon>
        <taxon>Agaricomycetidae</taxon>
        <taxon>Agaricales</taxon>
        <taxon>Marasmiineae</taxon>
        <taxon>Omphalotaceae</taxon>
        <taxon>Lentinula</taxon>
    </lineage>
</organism>
<dbReference type="PANTHER" id="PTHR35871:SF1">
    <property type="entry name" value="CXC1-LIKE CYSTEINE CLUSTER ASSOCIATED WITH KDZ TRANSPOSASES DOMAIN-CONTAINING PROTEIN"/>
    <property type="match status" value="1"/>
</dbReference>
<dbReference type="PANTHER" id="PTHR35871">
    <property type="entry name" value="EXPRESSED PROTEIN"/>
    <property type="match status" value="1"/>
</dbReference>
<keyword evidence="2" id="KW-1185">Reference proteome</keyword>
<reference evidence="1" key="1">
    <citation type="submission" date="2022-08" db="EMBL/GenBank/DDBJ databases">
        <authorList>
            <consortium name="DOE Joint Genome Institute"/>
            <person name="Min B."/>
            <person name="Sierra-Patev S."/>
            <person name="Naranjo-Ortiz M."/>
            <person name="Looney B."/>
            <person name="Konkel Z."/>
            <person name="Slot J.C."/>
            <person name="Sakamoto Y."/>
            <person name="Steenwyk J.L."/>
            <person name="Rokas A."/>
            <person name="Carro J."/>
            <person name="Camarero S."/>
            <person name="Ferreira P."/>
            <person name="Molpeceres G."/>
            <person name="Ruiz-duenas F.J."/>
            <person name="Serrano A."/>
            <person name="Henrissat B."/>
            <person name="Drula E."/>
            <person name="Hughes K.W."/>
            <person name="Mata J.L."/>
            <person name="Ishikawa N.K."/>
            <person name="Vargas-Isla R."/>
            <person name="Ushijima S."/>
            <person name="Smith C.A."/>
            <person name="Ahrendt S."/>
            <person name="Andreopoulos W."/>
            <person name="He G."/>
            <person name="LaButti K."/>
            <person name="Lipzen A."/>
            <person name="Ng V."/>
            <person name="Riley R."/>
            <person name="Sandor L."/>
            <person name="Barry K."/>
            <person name="Martinez A.T."/>
            <person name="Xiao Y."/>
            <person name="Gibbons J.G."/>
            <person name="Terashima K."/>
            <person name="Hibbett D.S."/>
            <person name="Grigoriev I.V."/>
        </authorList>
    </citation>
    <scope>NUCLEOTIDE SEQUENCE</scope>
    <source>
        <strain evidence="1">ET3784</strain>
    </source>
</reference>
<comment type="caution">
    <text evidence="1">The sequence shown here is derived from an EMBL/GenBank/DDBJ whole genome shotgun (WGS) entry which is preliminary data.</text>
</comment>
<reference evidence="1" key="2">
    <citation type="journal article" date="2023" name="Proc. Natl. Acad. Sci. U.S.A.">
        <title>A global phylogenomic analysis of the shiitake genus Lentinula.</title>
        <authorList>
            <person name="Sierra-Patev S."/>
            <person name="Min B."/>
            <person name="Naranjo-Ortiz M."/>
            <person name="Looney B."/>
            <person name="Konkel Z."/>
            <person name="Slot J.C."/>
            <person name="Sakamoto Y."/>
            <person name="Steenwyk J.L."/>
            <person name="Rokas A."/>
            <person name="Carro J."/>
            <person name="Camarero S."/>
            <person name="Ferreira P."/>
            <person name="Molpeceres G."/>
            <person name="Ruiz-Duenas F.J."/>
            <person name="Serrano A."/>
            <person name="Henrissat B."/>
            <person name="Drula E."/>
            <person name="Hughes K.W."/>
            <person name="Mata J.L."/>
            <person name="Ishikawa N.K."/>
            <person name="Vargas-Isla R."/>
            <person name="Ushijima S."/>
            <person name="Smith C.A."/>
            <person name="Donoghue J."/>
            <person name="Ahrendt S."/>
            <person name="Andreopoulos W."/>
            <person name="He G."/>
            <person name="LaButti K."/>
            <person name="Lipzen A."/>
            <person name="Ng V."/>
            <person name="Riley R."/>
            <person name="Sandor L."/>
            <person name="Barry K."/>
            <person name="Martinez A.T."/>
            <person name="Xiao Y."/>
            <person name="Gibbons J.G."/>
            <person name="Terashima K."/>
            <person name="Grigoriev I.V."/>
            <person name="Hibbett D."/>
        </authorList>
    </citation>
    <scope>NUCLEOTIDE SEQUENCE</scope>
    <source>
        <strain evidence="1">ET3784</strain>
    </source>
</reference>
<dbReference type="EMBL" id="JANVFO010000014">
    <property type="protein sequence ID" value="KAJ3734109.1"/>
    <property type="molecule type" value="Genomic_DNA"/>
</dbReference>
<evidence type="ECO:0000313" key="1">
    <source>
        <dbReference type="EMBL" id="KAJ3734109.1"/>
    </source>
</evidence>
<evidence type="ECO:0000313" key="2">
    <source>
        <dbReference type="Proteomes" id="UP001176059"/>
    </source>
</evidence>
<protein>
    <submittedName>
        <fullName evidence="1">Uncharacterized protein</fullName>
    </submittedName>
</protein>
<proteinExistence type="predicted"/>
<dbReference type="Proteomes" id="UP001176059">
    <property type="component" value="Unassembled WGS sequence"/>
</dbReference>